<evidence type="ECO:0000256" key="2">
    <source>
        <dbReference type="ARBA" id="ARBA00010333"/>
    </source>
</evidence>
<dbReference type="Gene3D" id="3.40.190.10">
    <property type="entry name" value="Periplasmic binding protein-like II"/>
    <property type="match status" value="2"/>
</dbReference>
<dbReference type="STRING" id="937334.SAMN05444406_1262"/>
<comment type="similarity">
    <text evidence="2 4">Belongs to the bacterial solute-binding protein 3 family.</text>
</comment>
<organism evidence="8 9">
    <name type="scientific">Caldicoprobacter faecalis</name>
    <dbReference type="NCBI Taxonomy" id="937334"/>
    <lineage>
        <taxon>Bacteria</taxon>
        <taxon>Bacillati</taxon>
        <taxon>Bacillota</taxon>
        <taxon>Clostridia</taxon>
        <taxon>Caldicoprobacterales</taxon>
        <taxon>Caldicoprobacteraceae</taxon>
        <taxon>Caldicoprobacter</taxon>
    </lineage>
</organism>
<dbReference type="InterPro" id="IPR018313">
    <property type="entry name" value="SBP_3_CS"/>
</dbReference>
<dbReference type="Pfam" id="PF00497">
    <property type="entry name" value="SBP_bac_3"/>
    <property type="match status" value="1"/>
</dbReference>
<dbReference type="InterPro" id="IPR001320">
    <property type="entry name" value="Iontro_rcpt_C"/>
</dbReference>
<dbReference type="CDD" id="cd00996">
    <property type="entry name" value="PBP2_AatB_like"/>
    <property type="match status" value="1"/>
</dbReference>
<accession>A0A1I5XGN9</accession>
<dbReference type="SUPFAM" id="SSF53850">
    <property type="entry name" value="Periplasmic binding protein-like II"/>
    <property type="match status" value="1"/>
</dbReference>
<evidence type="ECO:0000256" key="4">
    <source>
        <dbReference type="RuleBase" id="RU003744"/>
    </source>
</evidence>
<evidence type="ECO:0000256" key="5">
    <source>
        <dbReference type="SAM" id="SignalP"/>
    </source>
</evidence>
<feature type="domain" description="Ionotropic glutamate receptor C-terminal" evidence="7">
    <location>
        <begin position="42"/>
        <end position="264"/>
    </location>
</feature>
<dbReference type="AlphaFoldDB" id="A0A1I5XGN9"/>
<feature type="domain" description="Solute-binding protein family 3/N-terminal" evidence="6">
    <location>
        <begin position="42"/>
        <end position="265"/>
    </location>
</feature>
<reference evidence="8 9" key="1">
    <citation type="submission" date="2016-10" db="EMBL/GenBank/DDBJ databases">
        <authorList>
            <person name="de Groot N.N."/>
        </authorList>
    </citation>
    <scope>NUCLEOTIDE SEQUENCE [LARGE SCALE GENOMIC DNA]</scope>
    <source>
        <strain evidence="8 9">DSM 20678</strain>
    </source>
</reference>
<dbReference type="RefSeq" id="WP_242948358.1">
    <property type="nucleotide sequence ID" value="NZ_FOXR01000026.1"/>
</dbReference>
<protein>
    <submittedName>
        <fullName evidence="8">Amino acid ABC transporter substrate-binding protein, PAAT family</fullName>
    </submittedName>
</protein>
<sequence length="269" mass="30186">MKRSTIVLLTLALMVGLLLSACSGAQETAKDDSLERIKQAGKFIVGLDDTFAPMGFRDEEGNIVGFDIDLAKEAAKRLGVEVEFKPIDWNSKELELKNKKIDMIWNGLTITEDRKKNMAFTKPYLVNTQIIIVPEGSSIKSKADLAGKKVGVQMSSSGLEALKKDKEVYDSLAEVVEYPDYLEAFLDLKAGRIDAVVADEILGRYYIEKRNENFVILDDNFGTEEYGVGLRLEDKQLLEALNRVLDEMKQDGTMSEISKKWFGEDIIKK</sequence>
<dbReference type="SMART" id="SM00062">
    <property type="entry name" value="PBPb"/>
    <property type="match status" value="1"/>
</dbReference>
<dbReference type="SMART" id="SM00079">
    <property type="entry name" value="PBPe"/>
    <property type="match status" value="1"/>
</dbReference>
<feature type="signal peptide" evidence="5">
    <location>
        <begin position="1"/>
        <end position="25"/>
    </location>
</feature>
<evidence type="ECO:0000256" key="3">
    <source>
        <dbReference type="ARBA" id="ARBA00022729"/>
    </source>
</evidence>
<dbReference type="GO" id="GO:0016020">
    <property type="term" value="C:membrane"/>
    <property type="evidence" value="ECO:0007669"/>
    <property type="project" value="InterPro"/>
</dbReference>
<keyword evidence="9" id="KW-1185">Reference proteome</keyword>
<evidence type="ECO:0000259" key="6">
    <source>
        <dbReference type="SMART" id="SM00062"/>
    </source>
</evidence>
<evidence type="ECO:0000256" key="1">
    <source>
        <dbReference type="ARBA" id="ARBA00004196"/>
    </source>
</evidence>
<keyword evidence="3 5" id="KW-0732">Signal</keyword>
<dbReference type="PANTHER" id="PTHR35936:SF34">
    <property type="entry name" value="ABC TRANSPORTER EXTRACELLULAR-BINDING PROTEIN YCKB-RELATED"/>
    <property type="match status" value="1"/>
</dbReference>
<gene>
    <name evidence="8" type="ORF">SAMN05444406_1262</name>
</gene>
<name>A0A1I5XGN9_9FIRM</name>
<proteinExistence type="inferred from homology"/>
<feature type="chain" id="PRO_5039265151" evidence="5">
    <location>
        <begin position="26"/>
        <end position="269"/>
    </location>
</feature>
<evidence type="ECO:0000313" key="8">
    <source>
        <dbReference type="EMBL" id="SFQ31125.1"/>
    </source>
</evidence>
<dbReference type="InterPro" id="IPR001638">
    <property type="entry name" value="Solute-binding_3/MltF_N"/>
</dbReference>
<dbReference type="EMBL" id="FOXR01000026">
    <property type="protein sequence ID" value="SFQ31125.1"/>
    <property type="molecule type" value="Genomic_DNA"/>
</dbReference>
<dbReference type="GO" id="GO:0015276">
    <property type="term" value="F:ligand-gated monoatomic ion channel activity"/>
    <property type="evidence" value="ECO:0007669"/>
    <property type="project" value="InterPro"/>
</dbReference>
<evidence type="ECO:0000259" key="7">
    <source>
        <dbReference type="SMART" id="SM00079"/>
    </source>
</evidence>
<dbReference type="PANTHER" id="PTHR35936">
    <property type="entry name" value="MEMBRANE-BOUND LYTIC MUREIN TRANSGLYCOSYLASE F"/>
    <property type="match status" value="1"/>
</dbReference>
<dbReference type="PROSITE" id="PS01039">
    <property type="entry name" value="SBP_BACTERIAL_3"/>
    <property type="match status" value="1"/>
</dbReference>
<evidence type="ECO:0000313" key="9">
    <source>
        <dbReference type="Proteomes" id="UP000198577"/>
    </source>
</evidence>
<dbReference type="GO" id="GO:0030313">
    <property type="term" value="C:cell envelope"/>
    <property type="evidence" value="ECO:0007669"/>
    <property type="project" value="UniProtKB-SubCell"/>
</dbReference>
<dbReference type="PROSITE" id="PS51257">
    <property type="entry name" value="PROKAR_LIPOPROTEIN"/>
    <property type="match status" value="1"/>
</dbReference>
<comment type="subcellular location">
    <subcellularLocation>
        <location evidence="1">Cell envelope</location>
    </subcellularLocation>
</comment>
<dbReference type="Proteomes" id="UP000198577">
    <property type="component" value="Unassembled WGS sequence"/>
</dbReference>